<sequence length="373" mass="41501">MIDSIYRILALIRKELLAILKDPKSRITVFVPPILQCLIFGYAASYDLNHVPYVVLDRDHSGASRALIAAIDGNGTFDRVATLQKASQIPDQITEKRAVLAISIDRDFERQLMAGKAAMVQVIADGRNTNTARTAQGYINAITADFAQKWRDENGYFAAPGIQVITRAWYNPNLETRWTMIPSLIGMITMIMTMTLTAMSVAREREAGTFEQLLVTPYRPYEIIIGKALPCMLVGLIQASLILLVAQFWFRIPFAGSYFILYLSLIEFLAASVGIGLFISSIAKNMQQAIIGSVIVLMPFMLMSGLTTPIMNMPIVIQYLTSLNPLRYAISMTRQIYLEAAGMSQLLPEMLALVAISAVTLPISAWMFRNRLT</sequence>
<evidence type="ECO:0000256" key="6">
    <source>
        <dbReference type="ARBA" id="ARBA00022989"/>
    </source>
</evidence>
<comment type="subcellular location">
    <subcellularLocation>
        <location evidence="1">Cell membrane</location>
        <topology evidence="1">Multi-pass membrane protein</topology>
    </subcellularLocation>
</comment>
<evidence type="ECO:0000256" key="8">
    <source>
        <dbReference type="SAM" id="Phobius"/>
    </source>
</evidence>
<accession>A0A2X0SI40</accession>
<evidence type="ECO:0000256" key="4">
    <source>
        <dbReference type="ARBA" id="ARBA00022475"/>
    </source>
</evidence>
<keyword evidence="4" id="KW-1003">Cell membrane</keyword>
<dbReference type="AlphaFoldDB" id="A0A2X0SI40"/>
<keyword evidence="5 8" id="KW-0812">Transmembrane</keyword>
<reference evidence="10" key="1">
    <citation type="submission" date="2018-05" db="EMBL/GenBank/DDBJ databases">
        <authorList>
            <person name="Lanie J.A."/>
            <person name="Ng W.-L."/>
            <person name="Kazmierczak K.M."/>
            <person name="Andrzejewski T.M."/>
            <person name="Davidsen T.M."/>
            <person name="Wayne K.J."/>
            <person name="Tettelin H."/>
            <person name="Glass J.I."/>
            <person name="Rusch D."/>
            <person name="Podicherti R."/>
            <person name="Tsui H.-C.T."/>
            <person name="Winkler M.E."/>
        </authorList>
    </citation>
    <scope>NUCLEOTIDE SEQUENCE</scope>
    <source>
        <strain evidence="10">KNB</strain>
    </source>
</reference>
<evidence type="ECO:0000256" key="3">
    <source>
        <dbReference type="ARBA" id="ARBA00022448"/>
    </source>
</evidence>
<dbReference type="PANTHER" id="PTHR30294:SF29">
    <property type="entry name" value="MULTIDRUG ABC TRANSPORTER PERMEASE YBHS-RELATED"/>
    <property type="match status" value="1"/>
</dbReference>
<feature type="transmembrane region" description="Helical" evidence="8">
    <location>
        <begin position="180"/>
        <end position="202"/>
    </location>
</feature>
<dbReference type="InterPro" id="IPR013525">
    <property type="entry name" value="ABC2_TM"/>
</dbReference>
<keyword evidence="3" id="KW-0813">Transport</keyword>
<evidence type="ECO:0000256" key="2">
    <source>
        <dbReference type="ARBA" id="ARBA00007783"/>
    </source>
</evidence>
<evidence type="ECO:0000256" key="5">
    <source>
        <dbReference type="ARBA" id="ARBA00022692"/>
    </source>
</evidence>
<proteinExistence type="inferred from homology"/>
<feature type="transmembrane region" description="Helical" evidence="8">
    <location>
        <begin position="350"/>
        <end position="368"/>
    </location>
</feature>
<comment type="similarity">
    <text evidence="2">Belongs to the ABC-2 integral membrane protein family.</text>
</comment>
<keyword evidence="7 8" id="KW-0472">Membrane</keyword>
<feature type="transmembrane region" description="Helical" evidence="8">
    <location>
        <begin position="256"/>
        <end position="279"/>
    </location>
</feature>
<evidence type="ECO:0000256" key="1">
    <source>
        <dbReference type="ARBA" id="ARBA00004651"/>
    </source>
</evidence>
<name>A0A2X0SI40_9PROT</name>
<dbReference type="Gene3D" id="3.40.1710.10">
    <property type="entry name" value="abc type-2 transporter like domain"/>
    <property type="match status" value="1"/>
</dbReference>
<evidence type="ECO:0000259" key="9">
    <source>
        <dbReference type="PROSITE" id="PS51012"/>
    </source>
</evidence>
<feature type="domain" description="ABC transmembrane type-2" evidence="9">
    <location>
        <begin position="136"/>
        <end position="371"/>
    </location>
</feature>
<protein>
    <submittedName>
        <fullName evidence="10">ABC-2</fullName>
    </submittedName>
</protein>
<dbReference type="GO" id="GO:0140359">
    <property type="term" value="F:ABC-type transporter activity"/>
    <property type="evidence" value="ECO:0007669"/>
    <property type="project" value="InterPro"/>
</dbReference>
<dbReference type="Pfam" id="PF12698">
    <property type="entry name" value="ABC2_membrane_3"/>
    <property type="match status" value="1"/>
</dbReference>
<dbReference type="EMBL" id="LS423452">
    <property type="protein sequence ID" value="SPS05486.1"/>
    <property type="molecule type" value="Genomic_DNA"/>
</dbReference>
<evidence type="ECO:0000256" key="7">
    <source>
        <dbReference type="ARBA" id="ARBA00023136"/>
    </source>
</evidence>
<dbReference type="InterPro" id="IPR051449">
    <property type="entry name" value="ABC-2_transporter_component"/>
</dbReference>
<keyword evidence="6 8" id="KW-1133">Transmembrane helix</keyword>
<dbReference type="InterPro" id="IPR047817">
    <property type="entry name" value="ABC2_TM_bact-type"/>
</dbReference>
<dbReference type="PROSITE" id="PS51012">
    <property type="entry name" value="ABC_TM2"/>
    <property type="match status" value="1"/>
</dbReference>
<organism evidence="10">
    <name type="scientific">Candidatus Nitrotoga fabula</name>
    <dbReference type="NCBI Taxonomy" id="2182327"/>
    <lineage>
        <taxon>Bacteria</taxon>
        <taxon>Pseudomonadati</taxon>
        <taxon>Pseudomonadota</taxon>
        <taxon>Betaproteobacteria</taxon>
        <taxon>Nitrosomonadales</taxon>
        <taxon>Gallionellaceae</taxon>
        <taxon>Candidatus Nitrotoga</taxon>
    </lineage>
</organism>
<dbReference type="PANTHER" id="PTHR30294">
    <property type="entry name" value="MEMBRANE COMPONENT OF ABC TRANSPORTER YHHJ-RELATED"/>
    <property type="match status" value="1"/>
</dbReference>
<gene>
    <name evidence="10" type="ORF">NITFAB_1076</name>
</gene>
<feature type="transmembrane region" description="Helical" evidence="8">
    <location>
        <begin position="223"/>
        <end position="250"/>
    </location>
</feature>
<feature type="transmembrane region" description="Helical" evidence="8">
    <location>
        <begin position="291"/>
        <end position="317"/>
    </location>
</feature>
<dbReference type="GO" id="GO:0005886">
    <property type="term" value="C:plasma membrane"/>
    <property type="evidence" value="ECO:0007669"/>
    <property type="project" value="UniProtKB-SubCell"/>
</dbReference>
<evidence type="ECO:0000313" key="10">
    <source>
        <dbReference type="EMBL" id="SPS05486.1"/>
    </source>
</evidence>